<protein>
    <submittedName>
        <fullName evidence="1">Uncharacterized protein</fullName>
    </submittedName>
</protein>
<name>X1PFH2_9ZZZZ</name>
<dbReference type="AlphaFoldDB" id="X1PFH2"/>
<reference evidence="1" key="1">
    <citation type="journal article" date="2014" name="Front. Microbiol.">
        <title>High frequency of phylogenetically diverse reductive dehalogenase-homologous genes in deep subseafloor sedimentary metagenomes.</title>
        <authorList>
            <person name="Kawai M."/>
            <person name="Futagami T."/>
            <person name="Toyoda A."/>
            <person name="Takaki Y."/>
            <person name="Nishi S."/>
            <person name="Hori S."/>
            <person name="Arai W."/>
            <person name="Tsubouchi T."/>
            <person name="Morono Y."/>
            <person name="Uchiyama I."/>
            <person name="Ito T."/>
            <person name="Fujiyama A."/>
            <person name="Inagaki F."/>
            <person name="Takami H."/>
        </authorList>
    </citation>
    <scope>NUCLEOTIDE SEQUENCE</scope>
    <source>
        <strain evidence="1">Expedition CK06-06</strain>
    </source>
</reference>
<comment type="caution">
    <text evidence="1">The sequence shown here is derived from an EMBL/GenBank/DDBJ whole genome shotgun (WGS) entry which is preliminary data.</text>
</comment>
<sequence>MAGTLKGFAAEKLLYFRLLLDTPYMQGDYSYTVDWQQLYHP</sequence>
<accession>X1PFH2</accession>
<evidence type="ECO:0000313" key="1">
    <source>
        <dbReference type="EMBL" id="GAI55037.1"/>
    </source>
</evidence>
<organism evidence="1">
    <name type="scientific">marine sediment metagenome</name>
    <dbReference type="NCBI Taxonomy" id="412755"/>
    <lineage>
        <taxon>unclassified sequences</taxon>
        <taxon>metagenomes</taxon>
        <taxon>ecological metagenomes</taxon>
    </lineage>
</organism>
<gene>
    <name evidence="1" type="ORF">S06H3_64628</name>
</gene>
<dbReference type="EMBL" id="BARV01043232">
    <property type="protein sequence ID" value="GAI55037.1"/>
    <property type="molecule type" value="Genomic_DNA"/>
</dbReference>
<proteinExistence type="predicted"/>
<feature type="non-terminal residue" evidence="1">
    <location>
        <position position="41"/>
    </location>
</feature>